<dbReference type="PIRSF" id="PIRSF000804">
    <property type="entry name" value="DNA_pol_III_b"/>
    <property type="match status" value="1"/>
</dbReference>
<keyword evidence="9 11" id="KW-0239">DNA-directed DNA polymerase</keyword>
<feature type="domain" description="DNA polymerase III beta sliding clamp N-terminal" evidence="12">
    <location>
        <begin position="1"/>
        <end position="118"/>
    </location>
</feature>
<evidence type="ECO:0000259" key="12">
    <source>
        <dbReference type="Pfam" id="PF00712"/>
    </source>
</evidence>
<gene>
    <name evidence="15" type="ORF">SSOG_04388</name>
</gene>
<dbReference type="InterPro" id="IPR022635">
    <property type="entry name" value="DNA_polIII_beta_C"/>
</dbReference>
<dbReference type="SUPFAM" id="SSF55979">
    <property type="entry name" value="DNA clamp"/>
    <property type="match status" value="3"/>
</dbReference>
<dbReference type="EMBL" id="GG657754">
    <property type="protein sequence ID" value="EFL24674.1"/>
    <property type="molecule type" value="Genomic_DNA"/>
</dbReference>
<evidence type="ECO:0000256" key="2">
    <source>
        <dbReference type="ARBA" id="ARBA00010752"/>
    </source>
</evidence>
<sequence>MKIRVERDVLAEAVAWTARSLPARPPVPVLAGILLKAEEGALSLSGFDYEVSARVSVEADVEDDGTVLVSGRLLADICRALPNRPVEISSDGVRVTVVCGSSRFTLHTLPVEEYPALPQMPTATGTVPGEVFAAAAAQVAIAAGRDDTLPVLTGVRIEIEGDTVTLASTDRYRFAVREFLWKPETPDISAVALVPAKTLLDTAKSLTSGDTVALALSGSGAGEGLIGFEGAGRRTTTRLLEGDLPKYRTLFPTEFNSVAVIETAPFVEAVKRVALVAERNTPVRLSFEQGVLILEAGSSDDAQAVERVDAQLDGDDISIAFNPTFLLDGLSAIDSPVAQLSFTTSTKPALLSGKPAVDAEADEAYKYLIMPVRLSG</sequence>
<evidence type="ECO:0000256" key="10">
    <source>
        <dbReference type="ARBA" id="ARBA00023125"/>
    </source>
</evidence>
<dbReference type="GO" id="GO:0005737">
    <property type="term" value="C:cytoplasm"/>
    <property type="evidence" value="ECO:0007669"/>
    <property type="project" value="UniProtKB-SubCell"/>
</dbReference>
<dbReference type="STRING" id="457427.SSOG_04388"/>
<dbReference type="GO" id="GO:0003887">
    <property type="term" value="F:DNA-directed DNA polymerase activity"/>
    <property type="evidence" value="ECO:0007669"/>
    <property type="project" value="UniProtKB-UniRule"/>
</dbReference>
<dbReference type="Proteomes" id="UP000003963">
    <property type="component" value="Unassembled WGS sequence"/>
</dbReference>
<evidence type="ECO:0000256" key="5">
    <source>
        <dbReference type="ARBA" id="ARBA00022490"/>
    </source>
</evidence>
<evidence type="ECO:0000256" key="3">
    <source>
        <dbReference type="ARBA" id="ARBA00011400"/>
    </source>
</evidence>
<comment type="subunit">
    <text evidence="3">Forms a ring-shaped head-to-tail homodimer around DNA which binds and tethers DNA polymerases and other proteins to the DNA. The DNA replisome complex has a single clamp-loading complex (3 tau and 1 each of delta, delta', psi and chi subunits) which binds 3 Pol III cores (1 core on the leading strand and 2 on the lagging strand) each with a beta sliding clamp dimer. Additional proteins in the replisome are other copies of gamma, psi and chi, Ssb, DNA helicase and RNA primase.</text>
</comment>
<evidence type="ECO:0000256" key="6">
    <source>
        <dbReference type="ARBA" id="ARBA00022679"/>
    </source>
</evidence>
<comment type="function">
    <text evidence="11">Confers DNA tethering and processivity to DNA polymerases and other proteins. Acts as a clamp, forming a ring around DNA (a reaction catalyzed by the clamp-loading complex) which diffuses in an ATP-independent manner freely and bidirectionally along dsDNA. Initially characterized for its ability to contact the catalytic subunit of DNA polymerase III (Pol III), a complex, multichain enzyme responsible for most of the replicative synthesis in bacteria; Pol III exhibits 3'-5' exonuclease proofreading activity. The beta chain is required for initiation of replication as well as for processivity of DNA replication.</text>
</comment>
<dbReference type="AlphaFoldDB" id="D9W8I6"/>
<dbReference type="Pfam" id="PF02768">
    <property type="entry name" value="DNA_pol3_beta_3"/>
    <property type="match status" value="1"/>
</dbReference>
<evidence type="ECO:0000256" key="11">
    <source>
        <dbReference type="PIRNR" id="PIRNR000804"/>
    </source>
</evidence>
<dbReference type="PANTHER" id="PTHR30478">
    <property type="entry name" value="DNA POLYMERASE III SUBUNIT BETA"/>
    <property type="match status" value="1"/>
</dbReference>
<dbReference type="GO" id="GO:0009360">
    <property type="term" value="C:DNA polymerase III complex"/>
    <property type="evidence" value="ECO:0007669"/>
    <property type="project" value="InterPro"/>
</dbReference>
<keyword evidence="10" id="KW-0238">DNA-binding</keyword>
<dbReference type="CDD" id="cd00140">
    <property type="entry name" value="beta_clamp"/>
    <property type="match status" value="1"/>
</dbReference>
<dbReference type="InterPro" id="IPR001001">
    <property type="entry name" value="DNA_polIII_beta"/>
</dbReference>
<keyword evidence="6 11" id="KW-0808">Transferase</keyword>
<dbReference type="PANTHER" id="PTHR30478:SF0">
    <property type="entry name" value="BETA SLIDING CLAMP"/>
    <property type="match status" value="1"/>
</dbReference>
<dbReference type="FunFam" id="3.10.150.10:FF:000004">
    <property type="entry name" value="Beta sliding clamp"/>
    <property type="match status" value="1"/>
</dbReference>
<dbReference type="FunFam" id="3.10.150.10:FF:000005">
    <property type="entry name" value="Beta sliding clamp"/>
    <property type="match status" value="1"/>
</dbReference>
<evidence type="ECO:0000256" key="9">
    <source>
        <dbReference type="ARBA" id="ARBA00022932"/>
    </source>
</evidence>
<keyword evidence="8 11" id="KW-0235">DNA replication</keyword>
<feature type="domain" description="DNA polymerase III beta sliding clamp central" evidence="13">
    <location>
        <begin position="127"/>
        <end position="246"/>
    </location>
</feature>
<dbReference type="OrthoDB" id="468978at2"/>
<dbReference type="FunFam" id="3.10.150.10:FF:000001">
    <property type="entry name" value="Beta sliding clamp"/>
    <property type="match status" value="1"/>
</dbReference>
<protein>
    <recommendedName>
        <fullName evidence="4 11">Beta sliding clamp</fullName>
    </recommendedName>
</protein>
<comment type="subcellular location">
    <subcellularLocation>
        <location evidence="1 11">Cytoplasm</location>
    </subcellularLocation>
</comment>
<dbReference type="NCBIfam" id="TIGR00663">
    <property type="entry name" value="dnan"/>
    <property type="match status" value="1"/>
</dbReference>
<dbReference type="GO" id="GO:0042802">
    <property type="term" value="F:identical protein binding"/>
    <property type="evidence" value="ECO:0007669"/>
    <property type="project" value="UniProtKB-ARBA"/>
</dbReference>
<evidence type="ECO:0000256" key="1">
    <source>
        <dbReference type="ARBA" id="ARBA00004496"/>
    </source>
</evidence>
<evidence type="ECO:0000256" key="8">
    <source>
        <dbReference type="ARBA" id="ARBA00022705"/>
    </source>
</evidence>
<dbReference type="Pfam" id="PF00712">
    <property type="entry name" value="DNA_pol3_beta"/>
    <property type="match status" value="1"/>
</dbReference>
<evidence type="ECO:0000259" key="14">
    <source>
        <dbReference type="Pfam" id="PF02768"/>
    </source>
</evidence>
<evidence type="ECO:0000259" key="13">
    <source>
        <dbReference type="Pfam" id="PF02767"/>
    </source>
</evidence>
<comment type="similarity">
    <text evidence="2 11">Belongs to the beta sliding clamp family.</text>
</comment>
<dbReference type="HOGENOM" id="CLU_038149_1_1_11"/>
<feature type="domain" description="DNA polymerase III beta sliding clamp C-terminal" evidence="14">
    <location>
        <begin position="248"/>
        <end position="372"/>
    </location>
</feature>
<keyword evidence="16" id="KW-1185">Reference proteome</keyword>
<dbReference type="InterPro" id="IPR046938">
    <property type="entry name" value="DNA_clamp_sf"/>
</dbReference>
<name>D9W8I6_9ACTN</name>
<evidence type="ECO:0000313" key="16">
    <source>
        <dbReference type="Proteomes" id="UP000003963"/>
    </source>
</evidence>
<dbReference type="GO" id="GO:0003677">
    <property type="term" value="F:DNA binding"/>
    <property type="evidence" value="ECO:0007669"/>
    <property type="project" value="UniProtKB-UniRule"/>
</dbReference>
<organism evidence="15 16">
    <name type="scientific">Streptomyces himastatinicus ATCC 53653</name>
    <dbReference type="NCBI Taxonomy" id="457427"/>
    <lineage>
        <taxon>Bacteria</taxon>
        <taxon>Bacillati</taxon>
        <taxon>Actinomycetota</taxon>
        <taxon>Actinomycetes</taxon>
        <taxon>Kitasatosporales</taxon>
        <taxon>Streptomycetaceae</taxon>
        <taxon>Streptomyces</taxon>
        <taxon>Streptomyces violaceusniger group</taxon>
    </lineage>
</organism>
<keyword evidence="7 11" id="KW-0548">Nucleotidyltransferase</keyword>
<dbReference type="GO" id="GO:0008408">
    <property type="term" value="F:3'-5' exonuclease activity"/>
    <property type="evidence" value="ECO:0007669"/>
    <property type="project" value="InterPro"/>
</dbReference>
<dbReference type="SMART" id="SM00480">
    <property type="entry name" value="POL3Bc"/>
    <property type="match status" value="1"/>
</dbReference>
<reference evidence="15 16" key="1">
    <citation type="submission" date="2009-02" db="EMBL/GenBank/DDBJ databases">
        <title>Annotation of Streptomyces hygroscopicus strain ATCC 53653.</title>
        <authorList>
            <consortium name="The Broad Institute Genome Sequencing Platform"/>
            <consortium name="Broad Institute Microbial Sequencing Center"/>
            <person name="Fischbach M."/>
            <person name="Godfrey P."/>
            <person name="Ward D."/>
            <person name="Young S."/>
            <person name="Zeng Q."/>
            <person name="Koehrsen M."/>
            <person name="Alvarado L."/>
            <person name="Berlin A.M."/>
            <person name="Bochicchio J."/>
            <person name="Borenstein D."/>
            <person name="Chapman S.B."/>
            <person name="Chen Z."/>
            <person name="Engels R."/>
            <person name="Freedman E."/>
            <person name="Gellesch M."/>
            <person name="Goldberg J."/>
            <person name="Griggs A."/>
            <person name="Gujja S."/>
            <person name="Heilman E.R."/>
            <person name="Heiman D.I."/>
            <person name="Hepburn T.A."/>
            <person name="Howarth C."/>
            <person name="Jen D."/>
            <person name="Larson L."/>
            <person name="Lewis B."/>
            <person name="Mehta T."/>
            <person name="Park D."/>
            <person name="Pearson M."/>
            <person name="Richards J."/>
            <person name="Roberts A."/>
            <person name="Saif S."/>
            <person name="Shea T.D."/>
            <person name="Shenoy N."/>
            <person name="Sisk P."/>
            <person name="Stolte C."/>
            <person name="Sykes S.N."/>
            <person name="Thomson T."/>
            <person name="Walk T."/>
            <person name="White J."/>
            <person name="Yandava C."/>
            <person name="Straight P."/>
            <person name="Clardy J."/>
            <person name="Hung D."/>
            <person name="Kolter R."/>
            <person name="Mekalanos J."/>
            <person name="Walker S."/>
            <person name="Walsh C.T."/>
            <person name="Wieland-Brown L.C."/>
            <person name="Haas B."/>
            <person name="Nusbaum C."/>
            <person name="Birren B."/>
        </authorList>
    </citation>
    <scope>NUCLEOTIDE SEQUENCE [LARGE SCALE GENOMIC DNA]</scope>
    <source>
        <strain evidence="15 16">ATCC 53653</strain>
    </source>
</reference>
<dbReference type="InterPro" id="IPR022637">
    <property type="entry name" value="DNA_polIII_beta_cen"/>
</dbReference>
<evidence type="ECO:0000256" key="4">
    <source>
        <dbReference type="ARBA" id="ARBA00021035"/>
    </source>
</evidence>
<proteinExistence type="inferred from homology"/>
<dbReference type="RefSeq" id="WP_009716480.1">
    <property type="nucleotide sequence ID" value="NZ_GG657754.1"/>
</dbReference>
<evidence type="ECO:0000256" key="7">
    <source>
        <dbReference type="ARBA" id="ARBA00022695"/>
    </source>
</evidence>
<dbReference type="GO" id="GO:0006271">
    <property type="term" value="P:DNA strand elongation involved in DNA replication"/>
    <property type="evidence" value="ECO:0007669"/>
    <property type="project" value="TreeGrafter"/>
</dbReference>
<evidence type="ECO:0000313" key="15">
    <source>
        <dbReference type="EMBL" id="EFL24674.1"/>
    </source>
</evidence>
<keyword evidence="5 11" id="KW-0963">Cytoplasm</keyword>
<dbReference type="Pfam" id="PF02767">
    <property type="entry name" value="DNA_pol3_beta_2"/>
    <property type="match status" value="1"/>
</dbReference>
<dbReference type="Gene3D" id="3.10.150.10">
    <property type="entry name" value="DNA Polymerase III, subunit A, domain 2"/>
    <property type="match status" value="3"/>
</dbReference>
<dbReference type="InterPro" id="IPR022634">
    <property type="entry name" value="DNA_polIII_beta_N"/>
</dbReference>
<accession>D9W8I6</accession>